<evidence type="ECO:0000313" key="5">
    <source>
        <dbReference type="Proteomes" id="UP000316621"/>
    </source>
</evidence>
<reference evidence="4 5" key="1">
    <citation type="journal article" date="2018" name="Science">
        <title>The opium poppy genome and morphinan production.</title>
        <authorList>
            <person name="Guo L."/>
            <person name="Winzer T."/>
            <person name="Yang X."/>
            <person name="Li Y."/>
            <person name="Ning Z."/>
            <person name="He Z."/>
            <person name="Teodor R."/>
            <person name="Lu Y."/>
            <person name="Bowser T.A."/>
            <person name="Graham I.A."/>
            <person name="Ye K."/>
        </authorList>
    </citation>
    <scope>NUCLEOTIDE SEQUENCE [LARGE SCALE GENOMIC DNA]</scope>
    <source>
        <strain evidence="5">cv. HN1</strain>
        <tissue evidence="4">Leaves</tissue>
    </source>
</reference>
<dbReference type="GO" id="GO:0031422">
    <property type="term" value="C:RecQ family helicase-topoisomerase III complex"/>
    <property type="evidence" value="ECO:0007669"/>
    <property type="project" value="TreeGrafter"/>
</dbReference>
<dbReference type="AlphaFoldDB" id="A0A4Y7ISG1"/>
<dbReference type="GO" id="GO:0016604">
    <property type="term" value="C:nuclear body"/>
    <property type="evidence" value="ECO:0007669"/>
    <property type="project" value="TreeGrafter"/>
</dbReference>
<proteinExistence type="inferred from homology"/>
<dbReference type="Gramene" id="RZC51076">
    <property type="protein sequence ID" value="RZC51076"/>
    <property type="gene ID" value="C5167_019508"/>
</dbReference>
<comment type="similarity">
    <text evidence="1">Belongs to the RMI1 family.</text>
</comment>
<protein>
    <recommendedName>
        <fullName evidence="2">RecQ-mediated genome instability protein 1</fullName>
    </recommendedName>
</protein>
<dbReference type="GO" id="GO:0000724">
    <property type="term" value="P:double-strand break repair via homologous recombination"/>
    <property type="evidence" value="ECO:0007669"/>
    <property type="project" value="TreeGrafter"/>
</dbReference>
<feature type="domain" description="RecQ mediated genome instability protein 1 OB-fold" evidence="3">
    <location>
        <begin position="91"/>
        <end position="151"/>
    </location>
</feature>
<dbReference type="EMBL" id="CM010716">
    <property type="protein sequence ID" value="RZC51076.1"/>
    <property type="molecule type" value="Genomic_DNA"/>
</dbReference>
<evidence type="ECO:0000256" key="2">
    <source>
        <dbReference type="ARBA" id="ARBA00018987"/>
    </source>
</evidence>
<sequence>MRREWLNSRISELNNSVPGFANFDVPEKGKIIIQHVLLSDMNFSGADVLPKDIDTLDQVTLPGPYFLQVDEVVDVRCFPQDIMRVVPLGTERRLKLSMTDGVQRVYGLSFGPIKDLHVLAPAGFKVMIRNVTVRCGFLTLVPGVLFILGGKDNSHRDIEIRLTYLASLLSEWAEIKDEESFIQSYIKCIDHDWHKTISV</sequence>
<evidence type="ECO:0000259" key="3">
    <source>
        <dbReference type="Pfam" id="PF08585"/>
    </source>
</evidence>
<dbReference type="InterPro" id="IPR013894">
    <property type="entry name" value="RMI1_OB"/>
</dbReference>
<keyword evidence="5" id="KW-1185">Reference proteome</keyword>
<organism evidence="4 5">
    <name type="scientific">Papaver somniferum</name>
    <name type="common">Opium poppy</name>
    <dbReference type="NCBI Taxonomy" id="3469"/>
    <lineage>
        <taxon>Eukaryota</taxon>
        <taxon>Viridiplantae</taxon>
        <taxon>Streptophyta</taxon>
        <taxon>Embryophyta</taxon>
        <taxon>Tracheophyta</taxon>
        <taxon>Spermatophyta</taxon>
        <taxon>Magnoliopsida</taxon>
        <taxon>Ranunculales</taxon>
        <taxon>Papaveraceae</taxon>
        <taxon>Papaveroideae</taxon>
        <taxon>Papaver</taxon>
    </lineage>
</organism>
<dbReference type="Gene3D" id="2.40.50.770">
    <property type="entry name" value="RecQ-mediated genome instability protein Rmi1, C-terminal domain"/>
    <property type="match status" value="1"/>
</dbReference>
<name>A0A4Y7ISG1_PAPSO</name>
<dbReference type="InterPro" id="IPR042470">
    <property type="entry name" value="RMI1_N_C_sf"/>
</dbReference>
<dbReference type="GO" id="GO:0000712">
    <property type="term" value="P:resolution of meiotic recombination intermediates"/>
    <property type="evidence" value="ECO:0007669"/>
    <property type="project" value="TreeGrafter"/>
</dbReference>
<gene>
    <name evidence="4" type="ORF">C5167_019508</name>
</gene>
<dbReference type="STRING" id="3469.A0A4Y7ISG1"/>
<dbReference type="SMART" id="SM01161">
    <property type="entry name" value="DUF1767"/>
    <property type="match status" value="1"/>
</dbReference>
<dbReference type="PANTHER" id="PTHR14790">
    <property type="entry name" value="RECQ-MEDIATED GENOME INSTABILITY PROTEIN 1 RMI1"/>
    <property type="match status" value="1"/>
</dbReference>
<evidence type="ECO:0000313" key="4">
    <source>
        <dbReference type="EMBL" id="RZC51076.1"/>
    </source>
</evidence>
<accession>A0A4Y7ISG1</accession>
<dbReference type="Proteomes" id="UP000316621">
    <property type="component" value="Chromosome 2"/>
</dbReference>
<evidence type="ECO:0000256" key="1">
    <source>
        <dbReference type="ARBA" id="ARBA00006395"/>
    </source>
</evidence>
<dbReference type="Pfam" id="PF08585">
    <property type="entry name" value="RMI1_N_C"/>
    <property type="match status" value="1"/>
</dbReference>
<dbReference type="PANTHER" id="PTHR14790:SF15">
    <property type="entry name" value="RECQ-MEDIATED GENOME INSTABILITY PROTEIN 1"/>
    <property type="match status" value="1"/>
</dbReference>